<feature type="transmembrane region" description="Helical" evidence="1">
    <location>
        <begin position="39"/>
        <end position="57"/>
    </location>
</feature>
<keyword evidence="3" id="KW-1185">Reference proteome</keyword>
<evidence type="ECO:0000313" key="3">
    <source>
        <dbReference type="Proteomes" id="UP001234178"/>
    </source>
</evidence>
<evidence type="ECO:0000313" key="2">
    <source>
        <dbReference type="EMBL" id="KAK4010359.1"/>
    </source>
</evidence>
<keyword evidence="1" id="KW-0812">Transmembrane</keyword>
<dbReference type="EMBL" id="JAOYFB010000003">
    <property type="protein sequence ID" value="KAK4010359.1"/>
    <property type="molecule type" value="Genomic_DNA"/>
</dbReference>
<protein>
    <submittedName>
        <fullName evidence="2">Uncharacterized protein</fullName>
    </submittedName>
</protein>
<accession>A0ABQ9ZCD4</accession>
<evidence type="ECO:0000256" key="1">
    <source>
        <dbReference type="SAM" id="Phobius"/>
    </source>
</evidence>
<name>A0ABQ9ZCD4_9CRUS</name>
<comment type="caution">
    <text evidence="2">The sequence shown here is derived from an EMBL/GenBank/DDBJ whole genome shotgun (WGS) entry which is preliminary data.</text>
</comment>
<dbReference type="Proteomes" id="UP001234178">
    <property type="component" value="Unassembled WGS sequence"/>
</dbReference>
<reference evidence="2 3" key="1">
    <citation type="journal article" date="2023" name="Nucleic Acids Res.">
        <title>The hologenome of Daphnia magna reveals possible DNA methylation and microbiome-mediated evolution of the host genome.</title>
        <authorList>
            <person name="Chaturvedi A."/>
            <person name="Li X."/>
            <person name="Dhandapani V."/>
            <person name="Marshall H."/>
            <person name="Kissane S."/>
            <person name="Cuenca-Cambronero M."/>
            <person name="Asole G."/>
            <person name="Calvet F."/>
            <person name="Ruiz-Romero M."/>
            <person name="Marangio P."/>
            <person name="Guigo R."/>
            <person name="Rago D."/>
            <person name="Mirbahai L."/>
            <person name="Eastwood N."/>
            <person name="Colbourne J.K."/>
            <person name="Zhou J."/>
            <person name="Mallon E."/>
            <person name="Orsini L."/>
        </authorList>
    </citation>
    <scope>NUCLEOTIDE SEQUENCE [LARGE SCALE GENOMIC DNA]</scope>
    <source>
        <strain evidence="2">LRV0_1</strain>
    </source>
</reference>
<organism evidence="2 3">
    <name type="scientific">Daphnia magna</name>
    <dbReference type="NCBI Taxonomy" id="35525"/>
    <lineage>
        <taxon>Eukaryota</taxon>
        <taxon>Metazoa</taxon>
        <taxon>Ecdysozoa</taxon>
        <taxon>Arthropoda</taxon>
        <taxon>Crustacea</taxon>
        <taxon>Branchiopoda</taxon>
        <taxon>Diplostraca</taxon>
        <taxon>Cladocera</taxon>
        <taxon>Anomopoda</taxon>
        <taxon>Daphniidae</taxon>
        <taxon>Daphnia</taxon>
    </lineage>
</organism>
<keyword evidence="1" id="KW-0472">Membrane</keyword>
<keyword evidence="1" id="KW-1133">Transmembrane helix</keyword>
<sequence length="358" mass="39834">MCAYIKTAVLRLRLYRSISAVGISSTQISSRIIKKIHFVFPKMVKFALVLLLGLVAISNQQFYQQPASERLLWLLSYYPPQAAFNTYNYQHDNNHDMGDDRASTFPNSLSHSLTIPTYSQDKQPYSNAIENANNVDEDQFPDVQSRGKFGVSRYRPWFLQHQTPQYNPRIVINLASRTNLLNKVKTVTFTFTSSVTFTSVQSCIPSTEFSPGSAGVTCRKRRGVLESSHSKLETSQFAIAPSDVQRVEQTVLTSQDPTAGNGPLANDAAANHGVVSSKDEDTLDELSNVTLKPVGYLRDKRFFFHLVTTTTAISYTFLSTTVTKTVNLLSPMPAPIGQLVCLPQGYAVCPYLGTLLPR</sequence>
<gene>
    <name evidence="2" type="ORF">OUZ56_019505</name>
</gene>
<proteinExistence type="predicted"/>